<protein>
    <submittedName>
        <fullName evidence="2">DUF148 domain-containing protein</fullName>
    </submittedName>
</protein>
<evidence type="ECO:0000313" key="2">
    <source>
        <dbReference type="WBParaSite" id="MhA1_Contig915.frz3.fgene3"/>
    </source>
</evidence>
<organism evidence="1 2">
    <name type="scientific">Meloidogyne hapla</name>
    <name type="common">Root-knot nematode worm</name>
    <dbReference type="NCBI Taxonomy" id="6305"/>
    <lineage>
        <taxon>Eukaryota</taxon>
        <taxon>Metazoa</taxon>
        <taxon>Ecdysozoa</taxon>
        <taxon>Nematoda</taxon>
        <taxon>Chromadorea</taxon>
        <taxon>Rhabditida</taxon>
        <taxon>Tylenchina</taxon>
        <taxon>Tylenchomorpha</taxon>
        <taxon>Tylenchoidea</taxon>
        <taxon>Meloidogynidae</taxon>
        <taxon>Meloidogyninae</taxon>
        <taxon>Meloidogyne</taxon>
    </lineage>
</organism>
<reference evidence="2" key="1">
    <citation type="submission" date="2016-11" db="UniProtKB">
        <authorList>
            <consortium name="WormBaseParasite"/>
        </authorList>
    </citation>
    <scope>IDENTIFICATION</scope>
</reference>
<accession>A0A1I8C1E5</accession>
<name>A0A1I8C1E5_MELHA</name>
<evidence type="ECO:0000313" key="1">
    <source>
        <dbReference type="Proteomes" id="UP000095281"/>
    </source>
</evidence>
<dbReference type="WBParaSite" id="MhA1_Contig915.frz3.fgene3">
    <property type="protein sequence ID" value="MhA1_Contig915.frz3.fgene3"/>
    <property type="gene ID" value="MhA1_Contig915.frz3.fgene3"/>
</dbReference>
<dbReference type="Proteomes" id="UP000095281">
    <property type="component" value="Unplaced"/>
</dbReference>
<keyword evidence="1" id="KW-1185">Reference proteome</keyword>
<proteinExistence type="predicted"/>
<sequence length="192" mass="22217">MTNSNQQINIQTGENLPFVQQQQMEHRKVMPQQQQRFQHSQIQPQQGGGISLSDQQVVVSTPRQQNQMRSNDVSQIFERFKTASSSEDKETIFKDLRKTPHLFNAFLKMTAKKDEKLGGKLDQQKSNSFTDHTQLDQRNQLNQIEVSPNDVSIILKKFKTAPSSEEKEAIFKDLRKTPHLFNAFLKMTAEKK</sequence>
<dbReference type="AlphaFoldDB" id="A0A1I8C1E5"/>